<evidence type="ECO:0000256" key="1">
    <source>
        <dbReference type="SAM" id="SignalP"/>
    </source>
</evidence>
<evidence type="ECO:0000313" key="4">
    <source>
        <dbReference type="Proteomes" id="UP000405805"/>
    </source>
</evidence>
<dbReference type="RefSeq" id="WP_153089496.1">
    <property type="nucleotide sequence ID" value="NZ_JAQDGK010000008.1"/>
</dbReference>
<dbReference type="Proteomes" id="UP000405805">
    <property type="component" value="Unassembled WGS sequence"/>
</dbReference>
<dbReference type="OrthoDB" id="1082915at2"/>
<comment type="caution">
    <text evidence="3">The sequence shown here is derived from an EMBL/GenBank/DDBJ whole genome shotgun (WGS) entry which is preliminary data.</text>
</comment>
<protein>
    <submittedName>
        <fullName evidence="3">Uncharacterized protein</fullName>
    </submittedName>
</protein>
<evidence type="ECO:0000313" key="2">
    <source>
        <dbReference type="EMBL" id="MQO10543.1"/>
    </source>
</evidence>
<keyword evidence="1" id="KW-0732">Signal</keyword>
<evidence type="ECO:0000313" key="3">
    <source>
        <dbReference type="EMBL" id="MQP13789.1"/>
    </source>
</evidence>
<reference evidence="4 5" key="1">
    <citation type="submission" date="2019-09" db="EMBL/GenBank/DDBJ databases">
        <title>Distinct polysaccharide growth profiles of human intestinal Prevotella copri isolates.</title>
        <authorList>
            <person name="Fehlner-Peach H."/>
            <person name="Magnabosco C."/>
            <person name="Raghavan V."/>
            <person name="Scher J.U."/>
            <person name="Tett A."/>
            <person name="Cox L.M."/>
            <person name="Gottsegen C."/>
            <person name="Watters A."/>
            <person name="Wiltshire- Gordon J.D."/>
            <person name="Segata N."/>
            <person name="Bonneau R."/>
            <person name="Littman D.R."/>
        </authorList>
    </citation>
    <scope>NUCLEOTIDE SEQUENCE [LARGE SCALE GENOMIC DNA]</scope>
    <source>
        <strain evidence="4">iA624</strain>
        <strain evidence="2">IA624</strain>
        <strain evidence="5">iAA917</strain>
        <strain evidence="3">IAA917</strain>
    </source>
</reference>
<dbReference type="Proteomes" id="UP000477980">
    <property type="component" value="Unassembled WGS sequence"/>
</dbReference>
<dbReference type="AlphaFoldDB" id="A0A5P0WS62"/>
<gene>
    <name evidence="3" type="ORF">F7D25_05070</name>
    <name evidence="2" type="ORF">F7D57_12650</name>
</gene>
<dbReference type="EMBL" id="VZBP01000158">
    <property type="protein sequence ID" value="MQO10543.1"/>
    <property type="molecule type" value="Genomic_DNA"/>
</dbReference>
<evidence type="ECO:0000313" key="5">
    <source>
        <dbReference type="Proteomes" id="UP000477980"/>
    </source>
</evidence>
<name>A0A5P0WS62_9BACT</name>
<feature type="chain" id="PRO_5041170603" evidence="1">
    <location>
        <begin position="21"/>
        <end position="415"/>
    </location>
</feature>
<sequence>MKQYFLSALLLAAANMGAVAQNFKDEGRIIPLIKSGEYSPQTFGASQMRWTCPEIEQVLEQLGSMKNDDFKVYANKVKNEFKLYESNQSGSKFVVAQAIFQIEQPRFLEGNLIDHIASWLKRQNGWAKKIDIDKVNRQISAYGSVNIATHAAFFEYYKVFIEPSLVIQLKEDNQLLISFLVSNYRNEAYTSSNESPLSSVSSKIADVYPYVQKSSYKTTYAKALVGTYQYLWGFMLDLRNELNGNFSRDKRLLERFQYEYSKDSLLTKYGEPTNIICDKSVVQDIHRELRFYENAQKVVFMGKTIGFKDIVSCKIDDDPSFIPGRTTTYGTGISFFGFGFGAKETSSTASRTIHNYVVNIKVDNLAAPYIRIVTGENEQKAREIASSFEYILRHQQTTPKKIVTRKKTVVKKNGR</sequence>
<accession>A0A5P0WS62</accession>
<organism evidence="3 5">
    <name type="scientific">Segatella copri</name>
    <dbReference type="NCBI Taxonomy" id="165179"/>
    <lineage>
        <taxon>Bacteria</taxon>
        <taxon>Pseudomonadati</taxon>
        <taxon>Bacteroidota</taxon>
        <taxon>Bacteroidia</taxon>
        <taxon>Bacteroidales</taxon>
        <taxon>Prevotellaceae</taxon>
        <taxon>Segatella</taxon>
    </lineage>
</organism>
<feature type="signal peptide" evidence="1">
    <location>
        <begin position="1"/>
        <end position="20"/>
    </location>
</feature>
<proteinExistence type="predicted"/>
<dbReference type="EMBL" id="VZAH01000053">
    <property type="protein sequence ID" value="MQP13789.1"/>
    <property type="molecule type" value="Genomic_DNA"/>
</dbReference>